<dbReference type="Gene3D" id="1.10.132.50">
    <property type="entry name" value="ATP synthase (C/AC39) subunit, domain 3"/>
    <property type="match status" value="3"/>
</dbReference>
<dbReference type="EMBL" id="AWSU01000045">
    <property type="protein sequence ID" value="ERI79928.1"/>
    <property type="molecule type" value="Genomic_DNA"/>
</dbReference>
<dbReference type="AlphaFoldDB" id="A0ABC9U2K2"/>
<dbReference type="InterPro" id="IPR044911">
    <property type="entry name" value="V-type_ATPase_csu/dsu_dom_3"/>
</dbReference>
<name>A0ABC9U2K2_CLOSY</name>
<dbReference type="InterPro" id="IPR036079">
    <property type="entry name" value="ATPase_csu/dsu_sf"/>
</dbReference>
<proteinExistence type="predicted"/>
<evidence type="ECO:0000313" key="4">
    <source>
        <dbReference type="Proteomes" id="UP000016491"/>
    </source>
</evidence>
<reference evidence="3 4" key="1">
    <citation type="submission" date="2013-07" db="EMBL/GenBank/DDBJ databases">
        <authorList>
            <person name="Weinstock G."/>
            <person name="Sodergren E."/>
            <person name="Wylie T."/>
            <person name="Fulton L."/>
            <person name="Fulton R."/>
            <person name="Fronick C."/>
            <person name="O'Laughlin M."/>
            <person name="Godfrey J."/>
            <person name="Miner T."/>
            <person name="Herter B."/>
            <person name="Appelbaum E."/>
            <person name="Cordes M."/>
            <person name="Lek S."/>
            <person name="Wollam A."/>
            <person name="Pepin K.H."/>
            <person name="Palsikar V.B."/>
            <person name="Mitreva M."/>
            <person name="Wilson R.K."/>
        </authorList>
    </citation>
    <scope>NUCLEOTIDE SEQUENCE [LARGE SCALE GENOMIC DNA]</scope>
    <source>
        <strain evidence="3 4">ATCC 14940</strain>
    </source>
</reference>
<organism evidence="3 4">
    <name type="scientific">[Clostridium] symbiosum ATCC 14940</name>
    <dbReference type="NCBI Taxonomy" id="411472"/>
    <lineage>
        <taxon>Bacteria</taxon>
        <taxon>Bacillati</taxon>
        <taxon>Bacillota</taxon>
        <taxon>Clostridia</taxon>
        <taxon>Lachnospirales</taxon>
        <taxon>Lachnospiraceae</taxon>
        <taxon>Otoolea</taxon>
    </lineage>
</organism>
<sequence>MILMRGLLAYSGLTAKVRAMKGQLLTKEQYRAMAALESVPEAVDFLRSIPTYSDIFPDMDSEDLHRGTIERLLAGALYRDYARLYRFAGIKQRQFFKLYFMHFEIDILKSCLRNAAAHQPVPVGLSRYEDFFRSHSKLNLAAIGTAATTDEFIESLEGTIYYPLLAGIRDSGDGGHFDYEMALDLYYFNVTWRAIKKKIPRREQDAILQGFGTKLDLLNLQWIYRTKRYYTVSGEAVKKLLIPIRYRLRSSQLEHLIAAESMDEFFSVLSDTWYGAQTKAASLEEKPDLEILYGVILAHIHRTAARRNPYSIATLYSYLYFKEEELRKIITVIEGIRYHLGAGEILDIIEKEESGGNTP</sequence>
<accession>A0ABC9U2K2</accession>
<dbReference type="Pfam" id="PF01992">
    <property type="entry name" value="vATP-synt_AC39"/>
    <property type="match status" value="1"/>
</dbReference>
<protein>
    <submittedName>
        <fullName evidence="3">ATP synthase, subunit C</fullName>
    </submittedName>
</protein>
<dbReference type="PANTHER" id="PTHR38682">
    <property type="entry name" value="V-TYPE ATP SYNTHASE SUBUNIT C"/>
    <property type="match status" value="1"/>
</dbReference>
<keyword evidence="2" id="KW-0406">Ion transport</keyword>
<evidence type="ECO:0000256" key="2">
    <source>
        <dbReference type="ARBA" id="ARBA00023065"/>
    </source>
</evidence>
<evidence type="ECO:0000313" key="3">
    <source>
        <dbReference type="EMBL" id="ERI79928.1"/>
    </source>
</evidence>
<keyword evidence="1" id="KW-0813">Transport</keyword>
<dbReference type="GO" id="GO:0006811">
    <property type="term" value="P:monoatomic ion transport"/>
    <property type="evidence" value="ECO:0007669"/>
    <property type="project" value="UniProtKB-KW"/>
</dbReference>
<dbReference type="InterPro" id="IPR002843">
    <property type="entry name" value="ATPase_V0-cplx_csu/dsu"/>
</dbReference>
<comment type="caution">
    <text evidence="3">The sequence shown here is derived from an EMBL/GenBank/DDBJ whole genome shotgun (WGS) entry which is preliminary data.</text>
</comment>
<dbReference type="Proteomes" id="UP000016491">
    <property type="component" value="Unassembled WGS sequence"/>
</dbReference>
<evidence type="ECO:0000256" key="1">
    <source>
        <dbReference type="ARBA" id="ARBA00022448"/>
    </source>
</evidence>
<dbReference type="SUPFAM" id="SSF103486">
    <property type="entry name" value="V-type ATP synthase subunit C"/>
    <property type="match status" value="1"/>
</dbReference>
<dbReference type="InterPro" id="IPR050873">
    <property type="entry name" value="V-ATPase_V0D/AC39_subunit"/>
</dbReference>
<gene>
    <name evidence="3" type="ORF">CLOSYM_00564</name>
</gene>
<dbReference type="PANTHER" id="PTHR38682:SF1">
    <property type="entry name" value="V-TYPE ATP SYNTHASE SUBUNIT C"/>
    <property type="match status" value="1"/>
</dbReference>